<comment type="caution">
    <text evidence="4">The sequence shown here is derived from an EMBL/GenBank/DDBJ whole genome shotgun (WGS) entry which is preliminary data.</text>
</comment>
<dbReference type="EMBL" id="JAAIWN010000002">
    <property type="protein sequence ID" value="NEY80165.1"/>
    <property type="molecule type" value="Genomic_DNA"/>
</dbReference>
<feature type="region of interest" description="Disordered" evidence="1">
    <location>
        <begin position="88"/>
        <end position="114"/>
    </location>
</feature>
<reference evidence="4 5" key="1">
    <citation type="submission" date="2020-02" db="EMBL/GenBank/DDBJ databases">
        <title>Bacillus aquiflavi sp. nov., isolated from yellow water of strong flavor Chinese baijiu in Yibin region of China.</title>
        <authorList>
            <person name="Xie J."/>
        </authorList>
    </citation>
    <scope>NUCLEOTIDE SEQUENCE [LARGE SCALE GENOMIC DNA]</scope>
    <source>
        <strain evidence="4 5">3H-10</strain>
    </source>
</reference>
<keyword evidence="5" id="KW-1185">Reference proteome</keyword>
<feature type="transmembrane region" description="Helical" evidence="2">
    <location>
        <begin position="45"/>
        <end position="63"/>
    </location>
</feature>
<reference evidence="3 6" key="2">
    <citation type="submission" date="2020-07" db="EMBL/GenBank/DDBJ databases">
        <authorList>
            <person name="Feng H."/>
        </authorList>
    </citation>
    <scope>NUCLEOTIDE SEQUENCE [LARGE SCALE GENOMIC DNA]</scope>
    <source>
        <strain evidence="3">S-12</strain>
        <strain evidence="6">s-12</strain>
    </source>
</reference>
<evidence type="ECO:0000313" key="6">
    <source>
        <dbReference type="Proteomes" id="UP000570010"/>
    </source>
</evidence>
<organism evidence="4 5">
    <name type="scientific">Bacillus aquiflavi</name>
    <dbReference type="NCBI Taxonomy" id="2672567"/>
    <lineage>
        <taxon>Bacteria</taxon>
        <taxon>Bacillati</taxon>
        <taxon>Bacillota</taxon>
        <taxon>Bacilli</taxon>
        <taxon>Bacillales</taxon>
        <taxon>Bacillaceae</taxon>
        <taxon>Bacillus</taxon>
    </lineage>
</organism>
<dbReference type="EMBL" id="JACEIO010000002">
    <property type="protein sequence ID" value="MBA4535789.1"/>
    <property type="molecule type" value="Genomic_DNA"/>
</dbReference>
<dbReference type="NCBIfam" id="NF041554">
    <property type="entry name" value="SA1362_fam"/>
    <property type="match status" value="1"/>
</dbReference>
<dbReference type="Proteomes" id="UP000570010">
    <property type="component" value="Unassembled WGS sequence"/>
</dbReference>
<dbReference type="InterPro" id="IPR048110">
    <property type="entry name" value="SA1362/YqhP-like"/>
</dbReference>
<keyword evidence="2" id="KW-0812">Transmembrane</keyword>
<dbReference type="AlphaFoldDB" id="A0A6B3VV68"/>
<accession>A0A6B3VV68</accession>
<protein>
    <submittedName>
        <fullName evidence="4">Type II toxin-antitoxin system VapC family toxin</fullName>
    </submittedName>
</protein>
<keyword evidence="2" id="KW-1133">Transmembrane helix</keyword>
<dbReference type="Proteomes" id="UP000472971">
    <property type="component" value="Unassembled WGS sequence"/>
</dbReference>
<gene>
    <name evidence="4" type="ORF">G4D64_01215</name>
    <name evidence="3" type="ORF">H1Z61_01215</name>
</gene>
<evidence type="ECO:0000256" key="2">
    <source>
        <dbReference type="SAM" id="Phobius"/>
    </source>
</evidence>
<sequence length="133" mass="15133">MLMMLLCFMEVAFLKNRTSIYIVYSLIILGAIGIISTFIYNPTGFIQSIFITVIVIGIIYFLVKNITGNKENRKEQQAFLNAARKSAKRLKQKKEPRNQAMSPKRPIAVRKKSAAHLTVIEGKKGKKKNRALF</sequence>
<proteinExistence type="predicted"/>
<evidence type="ECO:0000313" key="4">
    <source>
        <dbReference type="EMBL" id="NEY80165.1"/>
    </source>
</evidence>
<name>A0A6B3VV68_9BACI</name>
<feature type="transmembrane region" description="Helical" evidence="2">
    <location>
        <begin position="21"/>
        <end position="39"/>
    </location>
</feature>
<evidence type="ECO:0000313" key="5">
    <source>
        <dbReference type="Proteomes" id="UP000472971"/>
    </source>
</evidence>
<evidence type="ECO:0000256" key="1">
    <source>
        <dbReference type="SAM" id="MobiDB-lite"/>
    </source>
</evidence>
<evidence type="ECO:0000313" key="3">
    <source>
        <dbReference type="EMBL" id="MBA4535789.1"/>
    </source>
</evidence>
<keyword evidence="2" id="KW-0472">Membrane</keyword>